<evidence type="ECO:0000256" key="12">
    <source>
        <dbReference type="ARBA" id="ARBA00023004"/>
    </source>
</evidence>
<dbReference type="PROSITE" id="PS51002">
    <property type="entry name" value="CYTB_NTER"/>
    <property type="match status" value="1"/>
</dbReference>
<feature type="binding site" description="axial binding residue" evidence="15">
    <location>
        <position position="96"/>
    </location>
    <ligand>
        <name>heme b</name>
        <dbReference type="ChEBI" id="CHEBI:60344"/>
        <label>b562</label>
    </ligand>
    <ligandPart>
        <name>Fe</name>
        <dbReference type="ChEBI" id="CHEBI:18248"/>
    </ligandPart>
</feature>
<evidence type="ECO:0000256" key="13">
    <source>
        <dbReference type="ARBA" id="ARBA00023136"/>
    </source>
</evidence>
<dbReference type="OrthoDB" id="9804503at2"/>
<dbReference type="GO" id="GO:0016491">
    <property type="term" value="F:oxidoreductase activity"/>
    <property type="evidence" value="ECO:0007669"/>
    <property type="project" value="InterPro"/>
</dbReference>
<dbReference type="AlphaFoldDB" id="A0A4S3KHM0"/>
<feature type="domain" description="Cytochrome b/b6 N-terminal region profile" evidence="18">
    <location>
        <begin position="12"/>
        <end position="225"/>
    </location>
</feature>
<evidence type="ECO:0000256" key="8">
    <source>
        <dbReference type="ARBA" id="ARBA00022692"/>
    </source>
</evidence>
<dbReference type="GO" id="GO:0022904">
    <property type="term" value="P:respiratory electron transport chain"/>
    <property type="evidence" value="ECO:0007669"/>
    <property type="project" value="InterPro"/>
</dbReference>
<evidence type="ECO:0000256" key="6">
    <source>
        <dbReference type="ARBA" id="ARBA00022617"/>
    </source>
</evidence>
<feature type="transmembrane region" description="Helical" evidence="17">
    <location>
        <begin position="440"/>
        <end position="459"/>
    </location>
</feature>
<evidence type="ECO:0000256" key="16">
    <source>
        <dbReference type="RuleBase" id="RU003385"/>
    </source>
</evidence>
<dbReference type="EMBL" id="MWQO01000053">
    <property type="protein sequence ID" value="THD08020.1"/>
    <property type="molecule type" value="Genomic_DNA"/>
</dbReference>
<dbReference type="PROSITE" id="PS51003">
    <property type="entry name" value="CYTB_CTER"/>
    <property type="match status" value="1"/>
</dbReference>
<feature type="transmembrane region" description="Helical" evidence="17">
    <location>
        <begin position="126"/>
        <end position="148"/>
    </location>
</feature>
<dbReference type="CDD" id="cd00284">
    <property type="entry name" value="Cytochrome_b_N"/>
    <property type="match status" value="1"/>
</dbReference>
<evidence type="ECO:0000256" key="1">
    <source>
        <dbReference type="ARBA" id="ARBA00002444"/>
    </source>
</evidence>
<evidence type="ECO:0000259" key="19">
    <source>
        <dbReference type="PROSITE" id="PS51003"/>
    </source>
</evidence>
<evidence type="ECO:0000256" key="17">
    <source>
        <dbReference type="SAM" id="Phobius"/>
    </source>
</evidence>
<dbReference type="GO" id="GO:0046872">
    <property type="term" value="F:metal ion binding"/>
    <property type="evidence" value="ECO:0007669"/>
    <property type="project" value="UniProtKB-KW"/>
</dbReference>
<feature type="transmembrane region" description="Helical" evidence="17">
    <location>
        <begin position="315"/>
        <end position="336"/>
    </location>
</feature>
<evidence type="ECO:0000256" key="15">
    <source>
        <dbReference type="PIRSR" id="PIRSR038885-2"/>
    </source>
</evidence>
<evidence type="ECO:0000256" key="14">
    <source>
        <dbReference type="PIRSR" id="PIRSR038885-1"/>
    </source>
</evidence>
<dbReference type="Pfam" id="PF00033">
    <property type="entry name" value="Cytochrome_B"/>
    <property type="match status" value="1"/>
</dbReference>
<feature type="transmembrane region" description="Helical" evidence="17">
    <location>
        <begin position="348"/>
        <end position="366"/>
    </location>
</feature>
<evidence type="ECO:0000256" key="2">
    <source>
        <dbReference type="ARBA" id="ARBA00004141"/>
    </source>
</evidence>
<keyword evidence="21" id="KW-1185">Reference proteome</keyword>
<keyword evidence="10 16" id="KW-0249">Electron transport</keyword>
<dbReference type="PANTHER" id="PTHR19271">
    <property type="entry name" value="CYTOCHROME B"/>
    <property type="match status" value="1"/>
</dbReference>
<keyword evidence="6 15" id="KW-0349">Heme</keyword>
<evidence type="ECO:0000313" key="20">
    <source>
        <dbReference type="EMBL" id="THD08020.1"/>
    </source>
</evidence>
<comment type="cofactor">
    <cofactor evidence="15">
        <name>heme</name>
        <dbReference type="ChEBI" id="CHEBI:30413"/>
    </cofactor>
    <text evidence="15">Binds 2 heme groups non-covalently.</text>
</comment>
<evidence type="ECO:0000313" key="21">
    <source>
        <dbReference type="Proteomes" id="UP000307749"/>
    </source>
</evidence>
<dbReference type="SUPFAM" id="SSF81342">
    <property type="entry name" value="Transmembrane di-heme cytochromes"/>
    <property type="match status" value="1"/>
</dbReference>
<dbReference type="PANTHER" id="PTHR19271:SF16">
    <property type="entry name" value="CYTOCHROME B"/>
    <property type="match status" value="1"/>
</dbReference>
<feature type="binding site" evidence="14">
    <location>
        <position position="217"/>
    </location>
    <ligand>
        <name>a ubiquinone</name>
        <dbReference type="ChEBI" id="CHEBI:16389"/>
    </ligand>
</feature>
<dbReference type="GO" id="GO:0008121">
    <property type="term" value="F:quinol-cytochrome-c reductase activity"/>
    <property type="evidence" value="ECO:0007669"/>
    <property type="project" value="InterPro"/>
</dbReference>
<dbReference type="InterPro" id="IPR030689">
    <property type="entry name" value="Cytochrome_b"/>
</dbReference>
<keyword evidence="5 16" id="KW-0813">Transport</keyword>
<comment type="subcellular location">
    <subcellularLocation>
        <location evidence="2">Membrane</location>
        <topology evidence="2">Multi-pass membrane protein</topology>
    </subcellularLocation>
</comment>
<keyword evidence="13 17" id="KW-0472">Membrane</keyword>
<feature type="transmembrane region" description="Helical" evidence="17">
    <location>
        <begin position="409"/>
        <end position="428"/>
    </location>
</feature>
<evidence type="ECO:0000256" key="7">
    <source>
        <dbReference type="ARBA" id="ARBA00022660"/>
    </source>
</evidence>
<feature type="domain" description="Cytochrome b/b6 C-terminal region profile" evidence="19">
    <location>
        <begin position="235"/>
        <end position="408"/>
    </location>
</feature>
<reference evidence="20 21" key="1">
    <citation type="submission" date="2017-02" db="EMBL/GenBank/DDBJ databases">
        <title>Whole genome sequencing of Metallibacterium scheffleri DSM 24874 (T).</title>
        <authorList>
            <person name="Kumar S."/>
            <person name="Patil P."/>
            <person name="Patil P.B."/>
        </authorList>
    </citation>
    <scope>NUCLEOTIDE SEQUENCE [LARGE SCALE GENOMIC DNA]</scope>
    <source>
        <strain evidence="20 21">DSM 24874</strain>
    </source>
</reference>
<gene>
    <name evidence="20" type="ORF">B1806_13950</name>
</gene>
<keyword evidence="9 15" id="KW-0479">Metal-binding</keyword>
<feature type="transmembrane region" description="Helical" evidence="17">
    <location>
        <begin position="254"/>
        <end position="270"/>
    </location>
</feature>
<dbReference type="InterPro" id="IPR005797">
    <property type="entry name" value="Cyt_b/b6_N"/>
</dbReference>
<dbReference type="STRING" id="993689.GCA_002077135_00906"/>
<keyword evidence="8 16" id="KW-0812">Transmembrane</keyword>
<dbReference type="InterPro" id="IPR048259">
    <property type="entry name" value="Cytochrome_b_N_euk/bac"/>
</dbReference>
<name>A0A4S3KHM0_9GAMM</name>
<dbReference type="RefSeq" id="WP_081126265.1">
    <property type="nucleotide sequence ID" value="NZ_DAHXOC010000057.1"/>
</dbReference>
<comment type="cofactor">
    <cofactor evidence="16">
        <name>heme b</name>
        <dbReference type="ChEBI" id="CHEBI:60344"/>
    </cofactor>
    <text evidence="16">Binds 2 heme groups non-covalently.</text>
</comment>
<evidence type="ECO:0000256" key="11">
    <source>
        <dbReference type="ARBA" id="ARBA00022989"/>
    </source>
</evidence>
<keyword evidence="11 17" id="KW-1133">Transmembrane helix</keyword>
<evidence type="ECO:0000256" key="5">
    <source>
        <dbReference type="ARBA" id="ARBA00022448"/>
    </source>
</evidence>
<dbReference type="InterPro" id="IPR036150">
    <property type="entry name" value="Cyt_b/b6_C_sf"/>
</dbReference>
<keyword evidence="7 16" id="KW-0679">Respiratory chain</keyword>
<feature type="binding site" description="axial binding residue" evidence="15">
    <location>
        <position position="197"/>
    </location>
    <ligand>
        <name>heme b</name>
        <dbReference type="ChEBI" id="CHEBI:60344"/>
        <label>b562</label>
    </ligand>
    <ligandPart>
        <name>Fe</name>
        <dbReference type="ChEBI" id="CHEBI:18248"/>
    </ligandPart>
</feature>
<accession>A0A4S3KHM0</accession>
<feature type="transmembrane region" description="Helical" evidence="17">
    <location>
        <begin position="193"/>
        <end position="215"/>
    </location>
</feature>
<dbReference type="InterPro" id="IPR027387">
    <property type="entry name" value="Cytb/b6-like_sf"/>
</dbReference>
<evidence type="ECO:0000256" key="3">
    <source>
        <dbReference type="ARBA" id="ARBA00011649"/>
    </source>
</evidence>
<comment type="similarity">
    <text evidence="16">Belongs to the cytochrome b family.</text>
</comment>
<dbReference type="PIRSF" id="PIRSF038885">
    <property type="entry name" value="COB"/>
    <property type="match status" value="1"/>
</dbReference>
<evidence type="ECO:0000256" key="10">
    <source>
        <dbReference type="ARBA" id="ARBA00022982"/>
    </source>
</evidence>
<sequence length="477" mass="54777">MNNIDQSRAKRVFGWFDQRLPISSLWRTQVAEYPAPKNFNLWYIFGSLALLVLVMQLATGLFLAIHYQPNPHLAFWSVARTIQRDSHWGWLIRDMHIVGASAFFVLVYLHMYRGIMYGSYKKPRELLWLIGIFIYLALAAEAFLGYLLPWGQMSYWGSAVVTNFVTAIPGIGKPIAQWLRGSFVIGLPTLNRFFVFHVFLMPVLLLALVLVHLIALHQVGSNNPDGVEIHDNTNESSWPRDGIPFHPYYTVKDLFGVSVFFVVFFWFVFYRPDGWGFLLDKLNYTPANILHTPSDIHPLWFFLPFYAMLRGVPNKLYGIMAFAGSFALLACLPLLDRNPIRSIRYRSVLYKLNILMMPASFLWLGYVAHGFATEHNMVYGLHVTEVFYATFLVLPFFNKRRAIGATVAWLVATEAVVFLIDLWMYSIHAHGWALMLLTDWIPAAYLLLLFGLAILFPALTRDTQHLPERLTAGGIFH</sequence>
<feature type="binding site" description="axial binding residue" evidence="15">
    <location>
        <position position="212"/>
    </location>
    <ligand>
        <name>heme b</name>
        <dbReference type="ChEBI" id="CHEBI:60344"/>
        <label>b566</label>
    </ligand>
    <ligandPart>
        <name>Fe</name>
        <dbReference type="ChEBI" id="CHEBI:18248"/>
    </ligandPart>
</feature>
<dbReference type="Gene3D" id="1.20.810.10">
    <property type="entry name" value="Cytochrome Bc1 Complex, Chain C"/>
    <property type="match status" value="1"/>
</dbReference>
<dbReference type="Proteomes" id="UP000307749">
    <property type="component" value="Unassembled WGS sequence"/>
</dbReference>
<dbReference type="SUPFAM" id="SSF81648">
    <property type="entry name" value="a domain/subunit of cytochrome bc1 complex (Ubiquinol-cytochrome c reductase)"/>
    <property type="match status" value="1"/>
</dbReference>
<evidence type="ECO:0000256" key="4">
    <source>
        <dbReference type="ARBA" id="ARBA00013531"/>
    </source>
</evidence>
<feature type="transmembrane region" description="Helical" evidence="17">
    <location>
        <begin position="41"/>
        <end position="67"/>
    </location>
</feature>
<dbReference type="InterPro" id="IPR005798">
    <property type="entry name" value="Cyt_b/b6_C"/>
</dbReference>
<keyword evidence="12 15" id="KW-0408">Iron</keyword>
<organism evidence="20 21">
    <name type="scientific">Metallibacterium scheffleri</name>
    <dbReference type="NCBI Taxonomy" id="993689"/>
    <lineage>
        <taxon>Bacteria</taxon>
        <taxon>Pseudomonadati</taxon>
        <taxon>Pseudomonadota</taxon>
        <taxon>Gammaproteobacteria</taxon>
        <taxon>Lysobacterales</taxon>
        <taxon>Rhodanobacteraceae</taxon>
        <taxon>Metallibacterium</taxon>
    </lineage>
</organism>
<proteinExistence type="inferred from homology"/>
<dbReference type="FunFam" id="1.20.810.10:FF:000004">
    <property type="entry name" value="Cytochrome b"/>
    <property type="match status" value="1"/>
</dbReference>
<comment type="caution">
    <text evidence="20">The sequence shown here is derived from an EMBL/GenBank/DDBJ whole genome shotgun (WGS) entry which is preliminary data.</text>
</comment>
<dbReference type="GO" id="GO:0045275">
    <property type="term" value="C:respiratory chain complex III"/>
    <property type="evidence" value="ECO:0007669"/>
    <property type="project" value="InterPro"/>
</dbReference>
<feature type="binding site" description="axial binding residue" evidence="15">
    <location>
        <position position="110"/>
    </location>
    <ligand>
        <name>heme b</name>
        <dbReference type="ChEBI" id="CHEBI:60344"/>
        <label>b566</label>
    </ligand>
    <ligandPart>
        <name>Fe</name>
        <dbReference type="ChEBI" id="CHEBI:18248"/>
    </ligandPart>
</feature>
<evidence type="ECO:0000259" key="18">
    <source>
        <dbReference type="PROSITE" id="PS51002"/>
    </source>
</evidence>
<comment type="subunit">
    <text evidence="3 16">The main subunits of complex b-c1 are: cytochrome b, cytochrome c1 and the Rieske protein.</text>
</comment>
<feature type="transmembrane region" description="Helical" evidence="17">
    <location>
        <begin position="95"/>
        <end position="114"/>
    </location>
</feature>
<evidence type="ECO:0000256" key="9">
    <source>
        <dbReference type="ARBA" id="ARBA00022723"/>
    </source>
</evidence>
<dbReference type="Pfam" id="PF00032">
    <property type="entry name" value="Cytochrom_B_C"/>
    <property type="match status" value="1"/>
</dbReference>
<feature type="transmembrane region" description="Helical" evidence="17">
    <location>
        <begin position="378"/>
        <end position="397"/>
    </location>
</feature>
<comment type="function">
    <text evidence="1 16">Component of the ubiquinol-cytochrome c reductase complex (complex III or cytochrome b-c1 complex), which is a respiratory chain that generates an electrochemical potential coupled to ATP synthesis.</text>
</comment>
<dbReference type="InterPro" id="IPR016174">
    <property type="entry name" value="Di-haem_cyt_TM"/>
</dbReference>
<protein>
    <recommendedName>
        <fullName evidence="4 16">Cytochrome b</fullName>
    </recommendedName>
</protein>